<gene>
    <name evidence="3" type="primary">LOC117644239</name>
</gene>
<dbReference type="InParanoid" id="A0A6P8ZLT3"/>
<name>A0A6P8ZLT3_THRPL</name>
<organism evidence="3">
    <name type="scientific">Thrips palmi</name>
    <name type="common">Melon thrips</name>
    <dbReference type="NCBI Taxonomy" id="161013"/>
    <lineage>
        <taxon>Eukaryota</taxon>
        <taxon>Metazoa</taxon>
        <taxon>Ecdysozoa</taxon>
        <taxon>Arthropoda</taxon>
        <taxon>Hexapoda</taxon>
        <taxon>Insecta</taxon>
        <taxon>Pterygota</taxon>
        <taxon>Neoptera</taxon>
        <taxon>Paraneoptera</taxon>
        <taxon>Thysanoptera</taxon>
        <taxon>Terebrantia</taxon>
        <taxon>Thripoidea</taxon>
        <taxon>Thripidae</taxon>
        <taxon>Thrips</taxon>
    </lineage>
</organism>
<keyword evidence="2" id="KW-1185">Reference proteome</keyword>
<dbReference type="Proteomes" id="UP000515158">
    <property type="component" value="Unplaced"/>
</dbReference>
<protein>
    <submittedName>
        <fullName evidence="3">Uncharacterized protein LOC117644239</fullName>
    </submittedName>
</protein>
<dbReference type="KEGG" id="tpal:117644239"/>
<dbReference type="AlphaFoldDB" id="A0A6P8ZLT3"/>
<dbReference type="GeneID" id="117644239"/>
<evidence type="ECO:0000256" key="1">
    <source>
        <dbReference type="SAM" id="SignalP"/>
    </source>
</evidence>
<reference evidence="3" key="1">
    <citation type="submission" date="2025-08" db="UniProtKB">
        <authorList>
            <consortium name="RefSeq"/>
        </authorList>
    </citation>
    <scope>IDENTIFICATION</scope>
    <source>
        <tissue evidence="3">Total insect</tissue>
    </source>
</reference>
<dbReference type="OrthoDB" id="6042561at2759"/>
<feature type="chain" id="PRO_5028320401" evidence="1">
    <location>
        <begin position="21"/>
        <end position="292"/>
    </location>
</feature>
<keyword evidence="1" id="KW-0732">Signal</keyword>
<feature type="signal peptide" evidence="1">
    <location>
        <begin position="1"/>
        <end position="20"/>
    </location>
</feature>
<proteinExistence type="predicted"/>
<sequence>MARLAFLVIAVAAVAAGVNGGKKQDQLIVTYGIVPDPFHSKSFFSLPRTLEEAQGGQDYWVPSDQRPQDNTTSYCREGDYRVCLLFDQQGSVAGIRLSVNRDEIEASGFNLERVPEWEFNWSTRLRGGVYTATVYFVSKEELAAGGRSPKKSDPTAPNGIYILQSDFNGFETNRLHIPIQESGATSANFTEQSCNFGMGKHYFQELRKDGKCEEHRPYFLLYGPKTKELNGFGIAQYGNVTNGERPWYEYPTAKEAKKIAPNSPDCVEDWINTHGMFSLHVYFVSSPYWTFC</sequence>
<evidence type="ECO:0000313" key="3">
    <source>
        <dbReference type="RefSeq" id="XP_034239404.1"/>
    </source>
</evidence>
<evidence type="ECO:0000313" key="2">
    <source>
        <dbReference type="Proteomes" id="UP000515158"/>
    </source>
</evidence>
<dbReference type="RefSeq" id="XP_034239404.1">
    <property type="nucleotide sequence ID" value="XM_034383513.1"/>
</dbReference>
<accession>A0A6P8ZLT3</accession>